<reference evidence="2" key="2">
    <citation type="journal article" date="2011" name="Proc. Natl. Acad. Sci. U.S.A.">
        <title>Obligate biotrophy features unraveled by the genomic analysis of rust fungi.</title>
        <authorList>
            <person name="Duplessis S."/>
            <person name="Cuomo C.A."/>
            <person name="Lin Y.-C."/>
            <person name="Aerts A."/>
            <person name="Tisserant E."/>
            <person name="Veneault-Fourrey C."/>
            <person name="Joly D.L."/>
            <person name="Hacquard S."/>
            <person name="Amselem J."/>
            <person name="Cantarel B.L."/>
            <person name="Chiu R."/>
            <person name="Coutinho P.M."/>
            <person name="Feau N."/>
            <person name="Field M."/>
            <person name="Frey P."/>
            <person name="Gelhaye E."/>
            <person name="Goldberg J."/>
            <person name="Grabherr M.G."/>
            <person name="Kodira C.D."/>
            <person name="Kohler A."/>
            <person name="Kuees U."/>
            <person name="Lindquist E.A."/>
            <person name="Lucas S.M."/>
            <person name="Mago R."/>
            <person name="Mauceli E."/>
            <person name="Morin E."/>
            <person name="Murat C."/>
            <person name="Pangilinan J.L."/>
            <person name="Park R."/>
            <person name="Pearson M."/>
            <person name="Quesneville H."/>
            <person name="Rouhier N."/>
            <person name="Sakthikumar S."/>
            <person name="Salamov A.A."/>
            <person name="Schmutz J."/>
            <person name="Selles B."/>
            <person name="Shapiro H."/>
            <person name="Tanguay P."/>
            <person name="Tuskan G.A."/>
            <person name="Henrissat B."/>
            <person name="Van de Peer Y."/>
            <person name="Rouze P."/>
            <person name="Ellis J.G."/>
            <person name="Dodds P.N."/>
            <person name="Schein J.E."/>
            <person name="Zhong S."/>
            <person name="Hamelin R.C."/>
            <person name="Grigoriev I.V."/>
            <person name="Szabo L.J."/>
            <person name="Martin F."/>
        </authorList>
    </citation>
    <scope>NUCLEOTIDE SEQUENCE [LARGE SCALE GENOMIC DNA]</scope>
    <source>
        <strain evidence="2">CRL 75-36-700-3 / race SCCL</strain>
    </source>
</reference>
<dbReference type="AlphaFoldDB" id="E3JPU6"/>
<accession>E3JPU6</accession>
<evidence type="ECO:0000313" key="2">
    <source>
        <dbReference type="Proteomes" id="UP000008783"/>
    </source>
</evidence>
<dbReference type="InParanoid" id="E3JPU6"/>
<sequence length="60" mass="7062">MLRRHDRRRFVTPSPRFWKVRIIEPGMARGGRKPSHSAVWLENVVTEPHSFNVDTLRPPS</sequence>
<protein>
    <submittedName>
        <fullName evidence="1">Uncharacterized protein</fullName>
    </submittedName>
</protein>
<dbReference type="KEGG" id="pgr:PGTG_00515"/>
<dbReference type="EMBL" id="DS178262">
    <property type="protein sequence ID" value="EFP74559.2"/>
    <property type="molecule type" value="Genomic_DNA"/>
</dbReference>
<keyword evidence="2" id="KW-1185">Reference proteome</keyword>
<gene>
    <name evidence="1" type="ORF">PGTG_00515</name>
</gene>
<organism evidence="1 2">
    <name type="scientific">Puccinia graminis f. sp. tritici (strain CRL 75-36-700-3 / race SCCL)</name>
    <name type="common">Black stem rust fungus</name>
    <dbReference type="NCBI Taxonomy" id="418459"/>
    <lineage>
        <taxon>Eukaryota</taxon>
        <taxon>Fungi</taxon>
        <taxon>Dikarya</taxon>
        <taxon>Basidiomycota</taxon>
        <taxon>Pucciniomycotina</taxon>
        <taxon>Pucciniomycetes</taxon>
        <taxon>Pucciniales</taxon>
        <taxon>Pucciniaceae</taxon>
        <taxon>Puccinia</taxon>
    </lineage>
</organism>
<reference key="1">
    <citation type="submission" date="2007-01" db="EMBL/GenBank/DDBJ databases">
        <title>The Genome Sequence of Puccinia graminis f. sp. tritici Strain CRL 75-36-700-3.</title>
        <authorList>
            <consortium name="The Broad Institute Genome Sequencing Platform"/>
            <person name="Birren B."/>
            <person name="Lander E."/>
            <person name="Galagan J."/>
            <person name="Nusbaum C."/>
            <person name="Devon K."/>
            <person name="Cuomo C."/>
            <person name="Jaffe D."/>
            <person name="Butler J."/>
            <person name="Alvarez P."/>
            <person name="Gnerre S."/>
            <person name="Grabherr M."/>
            <person name="Mauceli E."/>
            <person name="Brockman W."/>
            <person name="Young S."/>
            <person name="LaButti K."/>
            <person name="Sykes S."/>
            <person name="DeCaprio D."/>
            <person name="Crawford M."/>
            <person name="Koehrsen M."/>
            <person name="Engels R."/>
            <person name="Montgomery P."/>
            <person name="Pearson M."/>
            <person name="Howarth C."/>
            <person name="Larson L."/>
            <person name="White J."/>
            <person name="Zeng Q."/>
            <person name="Kodira C."/>
            <person name="Yandava C."/>
            <person name="Alvarado L."/>
            <person name="O'Leary S."/>
            <person name="Szabo L."/>
            <person name="Dean R."/>
            <person name="Schein J."/>
        </authorList>
    </citation>
    <scope>NUCLEOTIDE SEQUENCE</scope>
    <source>
        <strain>CRL 75-36-700-3</strain>
    </source>
</reference>
<dbReference type="OrthoDB" id="10268731at2759"/>
<dbReference type="RefSeq" id="XP_003307565.2">
    <property type="nucleotide sequence ID" value="XM_003307517.2"/>
</dbReference>
<dbReference type="GeneID" id="10546810"/>
<dbReference type="HOGENOM" id="CLU_2942847_0_0_1"/>
<name>E3JPU6_PUCGT</name>
<dbReference type="Proteomes" id="UP000008783">
    <property type="component" value="Unassembled WGS sequence"/>
</dbReference>
<proteinExistence type="predicted"/>
<evidence type="ECO:0000313" key="1">
    <source>
        <dbReference type="EMBL" id="EFP74559.2"/>
    </source>
</evidence>
<dbReference type="VEuPathDB" id="FungiDB:PGTG_00515"/>